<dbReference type="AlphaFoldDB" id="A0A6D2LDX0"/>
<dbReference type="OrthoDB" id="1933597at2759"/>
<dbReference type="EMBL" id="CACVBM020001940">
    <property type="protein sequence ID" value="CAA7062546.1"/>
    <property type="molecule type" value="Genomic_DNA"/>
</dbReference>
<gene>
    <name evidence="3" type="ORF">MERR_LOCUS4218</name>
    <name evidence="4" type="ORF">MERR_LOCUS49782</name>
</gene>
<proteinExistence type="predicted"/>
<keyword evidence="5" id="KW-1185">Reference proteome</keyword>
<feature type="region of interest" description="Disordered" evidence="2">
    <location>
        <begin position="252"/>
        <end position="286"/>
    </location>
</feature>
<sequence length="442" mass="50177">MAERWERQEKTNQQANQNFAELNANLSRLTETLARMEATINNLGPNQRTNPTARDDFASTFGGFREERQNNPVEPGENRTIGYRGIHNVLENRINMLKRIELPQFSGSSPYTWINQAERFFKLGNYNDAERLEILFITLQGPALNWFNREMNRDPFRDWKGSVVDYVNEFEELTTIVMGVEEENLEHVFDLGLKPEMQEVVKMQKPWGLSALFSTIISMEDSHFCKSMAEIANPTKRSGSYFPLRSASIFNTQRNDSPTQSSDSLKGGSKSSEPSQNSKPPWKNNGGRNYSGILKLSPAEIAEKWRLGLCYKCPEKWTRGHQCHNMMLQVFTVINEEEVEITDEDWIAGIEEYMEMMRDLIELSLFSFLGLESPSATKLWGTIGKTKVIVMIDSGTTHNFIDPSVLGKTSLAPAKNRKFDLLLGTGITVNGSGLCKDVSLTL</sequence>
<evidence type="ECO:0000256" key="2">
    <source>
        <dbReference type="SAM" id="MobiDB-lite"/>
    </source>
</evidence>
<protein>
    <recommendedName>
        <fullName evidence="6">Retrotransposon gag domain-containing protein</fullName>
    </recommendedName>
</protein>
<name>A0A6D2LDX0_9BRAS</name>
<dbReference type="CDD" id="cd00303">
    <property type="entry name" value="retropepsin_like"/>
    <property type="match status" value="1"/>
</dbReference>
<evidence type="ECO:0000313" key="5">
    <source>
        <dbReference type="Proteomes" id="UP000467841"/>
    </source>
</evidence>
<organism evidence="4 5">
    <name type="scientific">Microthlaspi erraticum</name>
    <dbReference type="NCBI Taxonomy" id="1685480"/>
    <lineage>
        <taxon>Eukaryota</taxon>
        <taxon>Viridiplantae</taxon>
        <taxon>Streptophyta</taxon>
        <taxon>Embryophyta</taxon>
        <taxon>Tracheophyta</taxon>
        <taxon>Spermatophyta</taxon>
        <taxon>Magnoliopsida</taxon>
        <taxon>eudicotyledons</taxon>
        <taxon>Gunneridae</taxon>
        <taxon>Pentapetalae</taxon>
        <taxon>rosids</taxon>
        <taxon>malvids</taxon>
        <taxon>Brassicales</taxon>
        <taxon>Brassicaceae</taxon>
        <taxon>Coluteocarpeae</taxon>
        <taxon>Microthlaspi</taxon>
    </lineage>
</organism>
<evidence type="ECO:0000256" key="1">
    <source>
        <dbReference type="SAM" id="Coils"/>
    </source>
</evidence>
<evidence type="ECO:0000313" key="4">
    <source>
        <dbReference type="EMBL" id="CAA7062546.1"/>
    </source>
</evidence>
<evidence type="ECO:0000313" key="3">
    <source>
        <dbReference type="EMBL" id="CAA7016983.1"/>
    </source>
</evidence>
<keyword evidence="1" id="KW-0175">Coiled coil</keyword>
<feature type="coiled-coil region" evidence="1">
    <location>
        <begin position="5"/>
        <end position="39"/>
    </location>
</feature>
<dbReference type="EMBL" id="CACVBM020000277">
    <property type="protein sequence ID" value="CAA7016983.1"/>
    <property type="molecule type" value="Genomic_DNA"/>
</dbReference>
<reference evidence="4 5" key="1">
    <citation type="submission" date="2020-01" db="EMBL/GenBank/DDBJ databases">
        <authorList>
            <person name="Mishra B."/>
        </authorList>
    </citation>
    <scope>NUCLEOTIDE SEQUENCE [LARGE SCALE GENOMIC DNA]</scope>
</reference>
<feature type="compositionally biased region" description="Low complexity" evidence="2">
    <location>
        <begin position="261"/>
        <end position="272"/>
    </location>
</feature>
<dbReference type="Proteomes" id="UP000467841">
    <property type="component" value="Unassembled WGS sequence"/>
</dbReference>
<evidence type="ECO:0008006" key="6">
    <source>
        <dbReference type="Google" id="ProtNLM"/>
    </source>
</evidence>
<accession>A0A6D2LDX0</accession>